<evidence type="ECO:0000256" key="1">
    <source>
        <dbReference type="ARBA" id="ARBA00004196"/>
    </source>
</evidence>
<dbReference type="Gene3D" id="2.40.50.100">
    <property type="match status" value="1"/>
</dbReference>
<dbReference type="Gene3D" id="2.40.420.20">
    <property type="match status" value="1"/>
</dbReference>
<dbReference type="PANTHER" id="PTHR32347:SF14">
    <property type="entry name" value="EFFLUX SYSTEM COMPONENT YKNX-RELATED"/>
    <property type="match status" value="1"/>
</dbReference>
<organism evidence="4 5">
    <name type="scientific">Shewanella indica</name>
    <dbReference type="NCBI Taxonomy" id="768528"/>
    <lineage>
        <taxon>Bacteria</taxon>
        <taxon>Pseudomonadati</taxon>
        <taxon>Pseudomonadota</taxon>
        <taxon>Gammaproteobacteria</taxon>
        <taxon>Alteromonadales</taxon>
        <taxon>Shewanellaceae</taxon>
        <taxon>Shewanella</taxon>
    </lineage>
</organism>
<keyword evidence="2 3" id="KW-0175">Coiled coil</keyword>
<dbReference type="PANTHER" id="PTHR32347">
    <property type="entry name" value="EFFLUX SYSTEM COMPONENT YKNX-RELATED"/>
    <property type="match status" value="1"/>
</dbReference>
<comment type="caution">
    <text evidence="4">The sequence shown here is derived from an EMBL/GenBank/DDBJ whole genome shotgun (WGS) entry which is preliminary data.</text>
</comment>
<name>A0ABU4QEL4_9GAMM</name>
<sequence length="420" mass="45836">MIKDTSGQDKQVAPGLARRLKWPATLGAAVLLLSGLVWASVSGSGVSESIDRSELRFATLERGTLTRDIATTGKIVAANAPILYSPEGGTVTLIANPGDRVEQGQVVATIESHSLTNSLKQQQALLDGMKSALERAKLDARRNQLKANQTLDMAKVDLEAADRESRRGDQLIETSLISKIDYEKSKDELHKAKLQYAHAQQEAALMKDTLTFELQNKAAEVNRQALVVAELERQVAALNITAPVGGIIGNWLTEQKARIAQSQPILTVVDLSAFEAELAVPETYADELGLGMDVELNFGGVMVMGKLASISPEVRNREVSTRVRFQQDTALHLRQNQRLSARVLLENRADVLMVKRGAFVNSGGGRLVYRLQGDIAERTEIKLGARSMSHIEVLEGGEVGDQWVISNIDLFNDAEQVLVR</sequence>
<evidence type="ECO:0000256" key="2">
    <source>
        <dbReference type="ARBA" id="ARBA00023054"/>
    </source>
</evidence>
<feature type="coiled-coil region" evidence="3">
    <location>
        <begin position="182"/>
        <end position="234"/>
    </location>
</feature>
<evidence type="ECO:0000313" key="5">
    <source>
        <dbReference type="Proteomes" id="UP001272773"/>
    </source>
</evidence>
<reference evidence="4 5" key="1">
    <citation type="submission" date="2023-11" db="EMBL/GenBank/DDBJ databases">
        <title>MicrobeMod: A computational toolkit for identifying prokaryotic methylation and restriction-modification with nanopore sequencing.</title>
        <authorList>
            <person name="Crits-Christoph A."/>
            <person name="Kang S.C."/>
            <person name="Lee H."/>
            <person name="Ostrov N."/>
        </authorList>
    </citation>
    <scope>NUCLEOTIDE SEQUENCE [LARGE SCALE GENOMIC DNA]</scope>
    <source>
        <strain evidence="4 5">ATCC BAA-2732</strain>
    </source>
</reference>
<dbReference type="Gene3D" id="1.10.287.470">
    <property type="entry name" value="Helix hairpin bin"/>
    <property type="match status" value="1"/>
</dbReference>
<gene>
    <name evidence="4" type="ORF">SIL79_10065</name>
</gene>
<dbReference type="GeneID" id="88623855"/>
<dbReference type="Proteomes" id="UP001272773">
    <property type="component" value="Unassembled WGS sequence"/>
</dbReference>
<comment type="subcellular location">
    <subcellularLocation>
        <location evidence="1">Cell envelope</location>
    </subcellularLocation>
</comment>
<keyword evidence="5" id="KW-1185">Reference proteome</keyword>
<evidence type="ECO:0000313" key="4">
    <source>
        <dbReference type="EMBL" id="MDX6016690.1"/>
    </source>
</evidence>
<accession>A0ABU4QEL4</accession>
<dbReference type="Gene3D" id="2.40.30.170">
    <property type="match status" value="1"/>
</dbReference>
<dbReference type="InterPro" id="IPR050465">
    <property type="entry name" value="UPF0194_transport"/>
</dbReference>
<proteinExistence type="predicted"/>
<dbReference type="RefSeq" id="WP_071476662.1">
    <property type="nucleotide sequence ID" value="NZ_JAIVLE010000007.1"/>
</dbReference>
<dbReference type="EMBL" id="JAWXXR010000001">
    <property type="protein sequence ID" value="MDX6016690.1"/>
    <property type="molecule type" value="Genomic_DNA"/>
</dbReference>
<protein>
    <submittedName>
        <fullName evidence="4">HlyD family efflux transporter periplasmic adaptor subunit</fullName>
    </submittedName>
</protein>
<evidence type="ECO:0000256" key="3">
    <source>
        <dbReference type="SAM" id="Coils"/>
    </source>
</evidence>